<name>A0A5C5X9T0_9PLAN</name>
<reference evidence="1 2" key="1">
    <citation type="submission" date="2019-02" db="EMBL/GenBank/DDBJ databases">
        <title>Deep-cultivation of Planctomycetes and their phenomic and genomic characterization uncovers novel biology.</title>
        <authorList>
            <person name="Wiegand S."/>
            <person name="Jogler M."/>
            <person name="Boedeker C."/>
            <person name="Pinto D."/>
            <person name="Vollmers J."/>
            <person name="Rivas-Marin E."/>
            <person name="Kohn T."/>
            <person name="Peeters S.H."/>
            <person name="Heuer A."/>
            <person name="Rast P."/>
            <person name="Oberbeckmann S."/>
            <person name="Bunk B."/>
            <person name="Jeske O."/>
            <person name="Meyerdierks A."/>
            <person name="Storesund J.E."/>
            <person name="Kallscheuer N."/>
            <person name="Luecker S."/>
            <person name="Lage O.M."/>
            <person name="Pohl T."/>
            <person name="Merkel B.J."/>
            <person name="Hornburger P."/>
            <person name="Mueller R.-W."/>
            <person name="Bruemmer F."/>
            <person name="Labrenz M."/>
            <person name="Spormann A.M."/>
            <person name="Op Den Camp H."/>
            <person name="Overmann J."/>
            <person name="Amann R."/>
            <person name="Jetten M.S.M."/>
            <person name="Mascher T."/>
            <person name="Medema M.H."/>
            <person name="Devos D.P."/>
            <person name="Kaster A.-K."/>
            <person name="Ovreas L."/>
            <person name="Rohde M."/>
            <person name="Galperin M.Y."/>
            <person name="Jogler C."/>
        </authorList>
    </citation>
    <scope>NUCLEOTIDE SEQUENCE [LARGE SCALE GENOMIC DNA]</scope>
    <source>
        <strain evidence="1 2">KOR42</strain>
    </source>
</reference>
<proteinExistence type="predicted"/>
<evidence type="ECO:0000313" key="2">
    <source>
        <dbReference type="Proteomes" id="UP000317243"/>
    </source>
</evidence>
<keyword evidence="2" id="KW-1185">Reference proteome</keyword>
<sequence length="69" mass="7634">MVPSDVVLQALESAREDSIDSAAEVIREPADERFPDASIQSKRFPSDVNFRTSGRSRRAVVVCFHGDVL</sequence>
<evidence type="ECO:0000313" key="1">
    <source>
        <dbReference type="EMBL" id="TWT59151.1"/>
    </source>
</evidence>
<protein>
    <submittedName>
        <fullName evidence="1">Uncharacterized protein</fullName>
    </submittedName>
</protein>
<comment type="caution">
    <text evidence="1">The sequence shown here is derived from an EMBL/GenBank/DDBJ whole genome shotgun (WGS) entry which is preliminary data.</text>
</comment>
<accession>A0A5C5X9T0</accession>
<dbReference type="AlphaFoldDB" id="A0A5C5X9T0"/>
<dbReference type="EMBL" id="SIHI01000001">
    <property type="protein sequence ID" value="TWT59151.1"/>
    <property type="molecule type" value="Genomic_DNA"/>
</dbReference>
<gene>
    <name evidence="1" type="ORF">KOR42_25400</name>
</gene>
<organism evidence="1 2">
    <name type="scientific">Thalassoglobus neptunius</name>
    <dbReference type="NCBI Taxonomy" id="1938619"/>
    <lineage>
        <taxon>Bacteria</taxon>
        <taxon>Pseudomonadati</taxon>
        <taxon>Planctomycetota</taxon>
        <taxon>Planctomycetia</taxon>
        <taxon>Planctomycetales</taxon>
        <taxon>Planctomycetaceae</taxon>
        <taxon>Thalassoglobus</taxon>
    </lineage>
</organism>
<dbReference type="Proteomes" id="UP000317243">
    <property type="component" value="Unassembled WGS sequence"/>
</dbReference>